<keyword evidence="3" id="KW-1185">Reference proteome</keyword>
<keyword evidence="1" id="KW-0472">Membrane</keyword>
<sequence>MSKALKYGLLISGIVIIAVVGLIGFGLHAMEIEDHYGDYQEIYYESKDSDIIVNEETSEFGIVGKNWKRLNIRTKEKDSTDLYTFVSKASYYSNIKVYRPKTTIERIEQMNFKDVQKLISEKKVELIFEHQNE</sequence>
<keyword evidence="1" id="KW-1133">Transmembrane helix</keyword>
<reference evidence="2 3" key="1">
    <citation type="submission" date="2024-02" db="EMBL/GenBank/DDBJ databases">
        <title>A Gaetbulibacter species isolated from tidal flats and genomic insights of their niches.</title>
        <authorList>
            <person name="Ye Y."/>
        </authorList>
    </citation>
    <scope>NUCLEOTIDE SEQUENCE [LARGE SCALE GENOMIC DNA]</scope>
    <source>
        <strain evidence="2 3">KYW382</strain>
    </source>
</reference>
<dbReference type="EMBL" id="JBAWKB010000001">
    <property type="protein sequence ID" value="MFH6770393.1"/>
    <property type="molecule type" value="Genomic_DNA"/>
</dbReference>
<gene>
    <name evidence="2" type="ORF">V8G58_00490</name>
</gene>
<dbReference type="Proteomes" id="UP001610100">
    <property type="component" value="Unassembled WGS sequence"/>
</dbReference>
<name>A0ABW7MVJ0_9FLAO</name>
<comment type="caution">
    <text evidence="2">The sequence shown here is derived from an EMBL/GenBank/DDBJ whole genome shotgun (WGS) entry which is preliminary data.</text>
</comment>
<proteinExistence type="predicted"/>
<evidence type="ECO:0000256" key="1">
    <source>
        <dbReference type="SAM" id="Phobius"/>
    </source>
</evidence>
<accession>A0ABW7MVJ0</accession>
<evidence type="ECO:0000313" key="2">
    <source>
        <dbReference type="EMBL" id="MFH6770393.1"/>
    </source>
</evidence>
<keyword evidence="1" id="KW-0812">Transmembrane</keyword>
<feature type="transmembrane region" description="Helical" evidence="1">
    <location>
        <begin position="7"/>
        <end position="30"/>
    </location>
</feature>
<protein>
    <submittedName>
        <fullName evidence="2">Uncharacterized protein</fullName>
    </submittedName>
</protein>
<dbReference type="RefSeq" id="WP_344738530.1">
    <property type="nucleotide sequence ID" value="NZ_BAABAY010000001.1"/>
</dbReference>
<evidence type="ECO:0000313" key="3">
    <source>
        <dbReference type="Proteomes" id="UP001610100"/>
    </source>
</evidence>
<organism evidence="2 3">
    <name type="scientific">Gaetbulibacter aestuarii</name>
    <dbReference type="NCBI Taxonomy" id="1502358"/>
    <lineage>
        <taxon>Bacteria</taxon>
        <taxon>Pseudomonadati</taxon>
        <taxon>Bacteroidota</taxon>
        <taxon>Flavobacteriia</taxon>
        <taxon>Flavobacteriales</taxon>
        <taxon>Flavobacteriaceae</taxon>
        <taxon>Gaetbulibacter</taxon>
    </lineage>
</organism>